<gene>
    <name evidence="2" type="ORF">FHS37_003560</name>
</gene>
<keyword evidence="1" id="KW-0812">Transmembrane</keyword>
<protein>
    <submittedName>
        <fullName evidence="2">Uncharacterized protein</fullName>
    </submittedName>
</protein>
<feature type="transmembrane region" description="Helical" evidence="1">
    <location>
        <begin position="20"/>
        <end position="43"/>
    </location>
</feature>
<comment type="caution">
    <text evidence="2">The sequence shown here is derived from an EMBL/GenBank/DDBJ whole genome shotgun (WGS) entry which is preliminary data.</text>
</comment>
<dbReference type="AlphaFoldDB" id="A0A7W7LZS5"/>
<dbReference type="RefSeq" id="WP_229890249.1">
    <property type="nucleotide sequence ID" value="NZ_BMTI01000030.1"/>
</dbReference>
<keyword evidence="1" id="KW-0472">Membrane</keyword>
<dbReference type="EMBL" id="JACHJI010000005">
    <property type="protein sequence ID" value="MBB4899500.1"/>
    <property type="molecule type" value="Genomic_DNA"/>
</dbReference>
<evidence type="ECO:0000313" key="2">
    <source>
        <dbReference type="EMBL" id="MBB4899500.1"/>
    </source>
</evidence>
<evidence type="ECO:0000313" key="3">
    <source>
        <dbReference type="Proteomes" id="UP000579523"/>
    </source>
</evidence>
<dbReference type="Proteomes" id="UP000579523">
    <property type="component" value="Unassembled WGS sequence"/>
</dbReference>
<evidence type="ECO:0000256" key="1">
    <source>
        <dbReference type="SAM" id="Phobius"/>
    </source>
</evidence>
<organism evidence="2 3">
    <name type="scientific">Streptomyces griseomycini</name>
    <dbReference type="NCBI Taxonomy" id="66895"/>
    <lineage>
        <taxon>Bacteria</taxon>
        <taxon>Bacillati</taxon>
        <taxon>Actinomycetota</taxon>
        <taxon>Actinomycetes</taxon>
        <taxon>Kitasatosporales</taxon>
        <taxon>Streptomycetaceae</taxon>
        <taxon>Streptomyces</taxon>
    </lineage>
</organism>
<name>A0A7W7LZS5_9ACTN</name>
<proteinExistence type="predicted"/>
<keyword evidence="1" id="KW-1133">Transmembrane helix</keyword>
<accession>A0A7W7LZS5</accession>
<reference evidence="2 3" key="1">
    <citation type="submission" date="2020-08" db="EMBL/GenBank/DDBJ databases">
        <title>Genomic Encyclopedia of Type Strains, Phase III (KMG-III): the genomes of soil and plant-associated and newly described type strains.</title>
        <authorList>
            <person name="Whitman W."/>
        </authorList>
    </citation>
    <scope>NUCLEOTIDE SEQUENCE [LARGE SCALE GENOMIC DNA]</scope>
    <source>
        <strain evidence="2 3">CECT 3273</strain>
    </source>
</reference>
<sequence length="63" mass="6507">MTVSASVELIPESGLRETIAVLVRLVETAGALIVFIGAVWAFVRFAAALLRGRGHTGVPTASG</sequence>
<keyword evidence="3" id="KW-1185">Reference proteome</keyword>